<dbReference type="SUPFAM" id="SSF54197">
    <property type="entry name" value="HIT-like"/>
    <property type="match status" value="1"/>
</dbReference>
<gene>
    <name evidence="3" type="ORF">JR050_09790</name>
</gene>
<protein>
    <submittedName>
        <fullName evidence="3">HIT family protein</fullName>
    </submittedName>
</protein>
<dbReference type="EMBL" id="JAFELM010000028">
    <property type="protein sequence ID" value="MBM6617960.1"/>
    <property type="molecule type" value="Genomic_DNA"/>
</dbReference>
<proteinExistence type="predicted"/>
<feature type="short sequence motif" description="Histidine triad motif" evidence="1">
    <location>
        <begin position="108"/>
        <end position="112"/>
    </location>
</feature>
<dbReference type="RefSeq" id="WP_204203310.1">
    <property type="nucleotide sequence ID" value="NZ_JAFELM010000028.1"/>
</dbReference>
<dbReference type="Gene3D" id="3.30.428.10">
    <property type="entry name" value="HIT-like"/>
    <property type="match status" value="1"/>
</dbReference>
<dbReference type="PANTHER" id="PTHR46648:SF1">
    <property type="entry name" value="ADENOSINE 5'-MONOPHOSPHORAMIDASE HNT1"/>
    <property type="match status" value="1"/>
</dbReference>
<dbReference type="InterPro" id="IPR011146">
    <property type="entry name" value="HIT-like"/>
</dbReference>
<dbReference type="InterPro" id="IPR001310">
    <property type="entry name" value="Histidine_triad_HIT"/>
</dbReference>
<dbReference type="PANTHER" id="PTHR46648">
    <property type="entry name" value="HIT FAMILY PROTEIN 1"/>
    <property type="match status" value="1"/>
</dbReference>
<dbReference type="InterPro" id="IPR036265">
    <property type="entry name" value="HIT-like_sf"/>
</dbReference>
<dbReference type="Pfam" id="PF01230">
    <property type="entry name" value="HIT"/>
    <property type="match status" value="1"/>
</dbReference>
<accession>A0ABS2DHK1</accession>
<feature type="domain" description="HIT" evidence="2">
    <location>
        <begin position="49"/>
        <end position="124"/>
    </location>
</feature>
<name>A0ABS2DHK1_9BACI</name>
<evidence type="ECO:0000313" key="3">
    <source>
        <dbReference type="EMBL" id="MBM6617960.1"/>
    </source>
</evidence>
<dbReference type="Proteomes" id="UP001518925">
    <property type="component" value="Unassembled WGS sequence"/>
</dbReference>
<sequence>MIGFLYLEGENELSCFICEKHQGLIDTAGVMIYEDEYVYVGHIDRNGKPNYLGHIMIDLKRHVPTMAEMNPAEAKVFGMIMARVSKALKETEGAEHIYAVVSGNSVPHMHMHIIARYPHTPEQFWGPFDVYDAPNARMGTNEEVIELCHRMKAHIELNHYE</sequence>
<keyword evidence="4" id="KW-1185">Reference proteome</keyword>
<comment type="caution">
    <text evidence="3">The sequence shown here is derived from an EMBL/GenBank/DDBJ whole genome shotgun (WGS) entry which is preliminary data.</text>
</comment>
<evidence type="ECO:0000256" key="1">
    <source>
        <dbReference type="PROSITE-ProRule" id="PRU00464"/>
    </source>
</evidence>
<evidence type="ECO:0000313" key="4">
    <source>
        <dbReference type="Proteomes" id="UP001518925"/>
    </source>
</evidence>
<dbReference type="PROSITE" id="PS51084">
    <property type="entry name" value="HIT_2"/>
    <property type="match status" value="1"/>
</dbReference>
<evidence type="ECO:0000259" key="2">
    <source>
        <dbReference type="PROSITE" id="PS51084"/>
    </source>
</evidence>
<reference evidence="3 4" key="1">
    <citation type="submission" date="2021-02" db="EMBL/GenBank/DDBJ databases">
        <title>Bacillus sp. RD4P76, an endophyte from a halophyte.</title>
        <authorList>
            <person name="Sun J.-Q."/>
        </authorList>
    </citation>
    <scope>NUCLEOTIDE SEQUENCE [LARGE SCALE GENOMIC DNA]</scope>
    <source>
        <strain evidence="3 4">RD4P76</strain>
    </source>
</reference>
<organism evidence="3 4">
    <name type="scientific">Bacillus suaedaesalsae</name>
    <dbReference type="NCBI Taxonomy" id="2810349"/>
    <lineage>
        <taxon>Bacteria</taxon>
        <taxon>Bacillati</taxon>
        <taxon>Bacillota</taxon>
        <taxon>Bacilli</taxon>
        <taxon>Bacillales</taxon>
        <taxon>Bacillaceae</taxon>
        <taxon>Bacillus</taxon>
    </lineage>
</organism>